<feature type="compositionally biased region" description="Acidic residues" evidence="11">
    <location>
        <begin position="4921"/>
        <end position="4932"/>
    </location>
</feature>
<dbReference type="InterPro" id="IPR025662">
    <property type="entry name" value="Sigma_54_int_dom_ATP-bd_1"/>
</dbReference>
<dbReference type="GO" id="GO:0030687">
    <property type="term" value="C:preribosome, large subunit precursor"/>
    <property type="evidence" value="ECO:0007669"/>
    <property type="project" value="TreeGrafter"/>
</dbReference>
<evidence type="ECO:0000256" key="4">
    <source>
        <dbReference type="ARBA" id="ARBA00017143"/>
    </source>
</evidence>
<evidence type="ECO:0000313" key="13">
    <source>
        <dbReference type="EMBL" id="ORY40016.1"/>
    </source>
</evidence>
<protein>
    <recommendedName>
        <fullName evidence="4 9">Midasin</fullName>
    </recommendedName>
</protein>
<comment type="similarity">
    <text evidence="3 9">Belongs to the midasin family.</text>
</comment>
<dbReference type="FunFam" id="3.40.50.300:FF:001368">
    <property type="entry name" value="Midasin"/>
    <property type="match status" value="1"/>
</dbReference>
<dbReference type="SUPFAM" id="SSF52540">
    <property type="entry name" value="P-loop containing nucleoside triphosphate hydrolases"/>
    <property type="match status" value="6"/>
</dbReference>
<evidence type="ECO:0000256" key="3">
    <source>
        <dbReference type="ARBA" id="ARBA00007188"/>
    </source>
</evidence>
<organism evidence="13 14">
    <name type="scientific">Neocallimastix californiae</name>
    <dbReference type="NCBI Taxonomy" id="1754190"/>
    <lineage>
        <taxon>Eukaryota</taxon>
        <taxon>Fungi</taxon>
        <taxon>Fungi incertae sedis</taxon>
        <taxon>Chytridiomycota</taxon>
        <taxon>Chytridiomycota incertae sedis</taxon>
        <taxon>Neocallimastigomycetes</taxon>
        <taxon>Neocallimastigales</taxon>
        <taxon>Neocallimastigaceae</taxon>
        <taxon>Neocallimastix</taxon>
    </lineage>
</organism>
<evidence type="ECO:0000256" key="11">
    <source>
        <dbReference type="SAM" id="MobiDB-lite"/>
    </source>
</evidence>
<dbReference type="PROSITE" id="PS00675">
    <property type="entry name" value="SIGMA54_INTERACT_1"/>
    <property type="match status" value="1"/>
</dbReference>
<proteinExistence type="inferred from homology"/>
<keyword evidence="8 9" id="KW-0539">Nucleus</keyword>
<keyword evidence="14" id="KW-1185">Reference proteome</keyword>
<comment type="caution">
    <text evidence="13">The sequence shown here is derived from an EMBL/GenBank/DDBJ whole genome shotgun (WGS) entry which is preliminary data.</text>
</comment>
<feature type="compositionally biased region" description="Basic and acidic residues" evidence="11">
    <location>
        <begin position="4694"/>
        <end position="4746"/>
    </location>
</feature>
<feature type="compositionally biased region" description="Acidic residues" evidence="11">
    <location>
        <begin position="5093"/>
        <end position="5117"/>
    </location>
</feature>
<dbReference type="EMBL" id="MCOG01000129">
    <property type="protein sequence ID" value="ORY40016.1"/>
    <property type="molecule type" value="Genomic_DNA"/>
</dbReference>
<feature type="compositionally biased region" description="Basic and acidic residues" evidence="11">
    <location>
        <begin position="5081"/>
        <end position="5092"/>
    </location>
</feature>
<dbReference type="InterPro" id="IPR003593">
    <property type="entry name" value="AAA+_ATPase"/>
</dbReference>
<dbReference type="InterPro" id="IPR012099">
    <property type="entry name" value="Midasin"/>
</dbReference>
<dbReference type="SUPFAM" id="SSF53300">
    <property type="entry name" value="vWA-like"/>
    <property type="match status" value="1"/>
</dbReference>
<feature type="region of interest" description="Disordered" evidence="11">
    <location>
        <begin position="2425"/>
        <end position="2444"/>
    </location>
</feature>
<dbReference type="InterPro" id="IPR036465">
    <property type="entry name" value="vWFA_dom_sf"/>
</dbReference>
<dbReference type="OrthoDB" id="5186at2759"/>
<feature type="coiled-coil region" evidence="10">
    <location>
        <begin position="4380"/>
        <end position="4411"/>
    </location>
</feature>
<evidence type="ECO:0000256" key="1">
    <source>
        <dbReference type="ARBA" id="ARBA00004604"/>
    </source>
</evidence>
<evidence type="ECO:0000256" key="5">
    <source>
        <dbReference type="ARBA" id="ARBA00022741"/>
    </source>
</evidence>
<comment type="function">
    <text evidence="9">Nuclear chaperone required for maturation and nuclear export of pre-60S ribosome subunits.</text>
</comment>
<reference evidence="13 14" key="1">
    <citation type="submission" date="2016-08" db="EMBL/GenBank/DDBJ databases">
        <title>A Parts List for Fungal Cellulosomes Revealed by Comparative Genomics.</title>
        <authorList>
            <consortium name="DOE Joint Genome Institute"/>
            <person name="Haitjema C.H."/>
            <person name="Gilmore S.P."/>
            <person name="Henske J.K."/>
            <person name="Solomon K.V."/>
            <person name="De Groot R."/>
            <person name="Kuo A."/>
            <person name="Mondo S.J."/>
            <person name="Salamov A.A."/>
            <person name="Labutti K."/>
            <person name="Zhao Z."/>
            <person name="Chiniquy J."/>
            <person name="Barry K."/>
            <person name="Brewer H.M."/>
            <person name="Purvine S.O."/>
            <person name="Wright A.T."/>
            <person name="Boxma B."/>
            <person name="Van Alen T."/>
            <person name="Hackstein J.H."/>
            <person name="Baker S.E."/>
            <person name="Grigoriev I.V."/>
            <person name="O'Malley M.A."/>
        </authorList>
    </citation>
    <scope>NUCLEOTIDE SEQUENCE [LARGE SCALE GENOMIC DNA]</scope>
    <source>
        <strain evidence="13 14">G1</strain>
    </source>
</reference>
<feature type="compositionally biased region" description="Polar residues" evidence="11">
    <location>
        <begin position="4985"/>
        <end position="4998"/>
    </location>
</feature>
<feature type="compositionally biased region" description="Basic and acidic residues" evidence="11">
    <location>
        <begin position="4634"/>
        <end position="4646"/>
    </location>
</feature>
<feature type="compositionally biased region" description="Basic and acidic residues" evidence="11">
    <location>
        <begin position="5118"/>
        <end position="5129"/>
    </location>
</feature>
<feature type="compositionally biased region" description="Acidic residues" evidence="11">
    <location>
        <begin position="5146"/>
        <end position="5155"/>
    </location>
</feature>
<dbReference type="Gene3D" id="3.40.50.300">
    <property type="entry name" value="P-loop containing nucleotide triphosphate hydrolases"/>
    <property type="match status" value="6"/>
</dbReference>
<evidence type="ECO:0000256" key="8">
    <source>
        <dbReference type="ARBA" id="ARBA00023242"/>
    </source>
</evidence>
<feature type="compositionally biased region" description="Acidic residues" evidence="11">
    <location>
        <begin position="4747"/>
        <end position="4765"/>
    </location>
</feature>
<evidence type="ECO:0000256" key="9">
    <source>
        <dbReference type="PIRNR" id="PIRNR010340"/>
    </source>
</evidence>
<dbReference type="PROSITE" id="PS50234">
    <property type="entry name" value="VWFA"/>
    <property type="match status" value="1"/>
</dbReference>
<dbReference type="CDD" id="cd00009">
    <property type="entry name" value="AAA"/>
    <property type="match status" value="2"/>
</dbReference>
<keyword evidence="5 9" id="KW-0547">Nucleotide-binding</keyword>
<dbReference type="InterPro" id="IPR027417">
    <property type="entry name" value="P-loop_NTPase"/>
</dbReference>
<dbReference type="PIRSF" id="PIRSF010340">
    <property type="entry name" value="Midasin"/>
    <property type="match status" value="1"/>
</dbReference>
<feature type="compositionally biased region" description="Acidic residues" evidence="11">
    <location>
        <begin position="4647"/>
        <end position="4675"/>
    </location>
</feature>
<dbReference type="SMART" id="SM00382">
    <property type="entry name" value="AAA"/>
    <property type="match status" value="6"/>
</dbReference>
<keyword evidence="7 9" id="KW-0143">Chaperone</keyword>
<keyword evidence="6 9" id="KW-0067">ATP-binding</keyword>
<dbReference type="GO" id="GO:0000055">
    <property type="term" value="P:ribosomal large subunit export from nucleus"/>
    <property type="evidence" value="ECO:0007669"/>
    <property type="project" value="TreeGrafter"/>
</dbReference>
<dbReference type="InterPro" id="IPR040848">
    <property type="entry name" value="AAA_lid_7"/>
</dbReference>
<evidence type="ECO:0000256" key="2">
    <source>
        <dbReference type="ARBA" id="ARBA00004642"/>
    </source>
</evidence>
<feature type="compositionally biased region" description="Acidic residues" evidence="11">
    <location>
        <begin position="5189"/>
        <end position="5203"/>
    </location>
</feature>
<evidence type="ECO:0000256" key="6">
    <source>
        <dbReference type="ARBA" id="ARBA00022840"/>
    </source>
</evidence>
<dbReference type="FunFam" id="3.40.50.300:FF:000582">
    <property type="entry name" value="Midasin"/>
    <property type="match status" value="1"/>
</dbReference>
<feature type="compositionally biased region" description="Basic and acidic residues" evidence="11">
    <location>
        <begin position="4832"/>
        <end position="4844"/>
    </location>
</feature>
<dbReference type="InterPro" id="IPR048617">
    <property type="entry name" value="MDN1_AAA_lid_4"/>
</dbReference>
<evidence type="ECO:0000259" key="12">
    <source>
        <dbReference type="PROSITE" id="PS50234"/>
    </source>
</evidence>
<dbReference type="Pfam" id="PF07728">
    <property type="entry name" value="AAA_5"/>
    <property type="match status" value="8"/>
</dbReference>
<evidence type="ECO:0000313" key="14">
    <source>
        <dbReference type="Proteomes" id="UP000193920"/>
    </source>
</evidence>
<dbReference type="FunFam" id="3.40.50.300:FF:000142">
    <property type="entry name" value="Midasin"/>
    <property type="match status" value="1"/>
</dbReference>
<feature type="compositionally biased region" description="Basic and acidic residues" evidence="11">
    <location>
        <begin position="5156"/>
        <end position="5188"/>
    </location>
</feature>
<dbReference type="InterPro" id="IPR002035">
    <property type="entry name" value="VWF_A"/>
</dbReference>
<feature type="compositionally biased region" description="Basic and acidic residues" evidence="11">
    <location>
        <begin position="5039"/>
        <end position="5055"/>
    </location>
</feature>
<feature type="compositionally biased region" description="Acidic residues" evidence="11">
    <location>
        <begin position="4813"/>
        <end position="4831"/>
    </location>
</feature>
<feature type="compositionally biased region" description="Acidic residues" evidence="11">
    <location>
        <begin position="4783"/>
        <end position="4806"/>
    </location>
</feature>
<feature type="region of interest" description="Disordered" evidence="11">
    <location>
        <begin position="809"/>
        <end position="843"/>
    </location>
</feature>
<dbReference type="PANTHER" id="PTHR48103">
    <property type="entry name" value="MIDASIN-RELATED"/>
    <property type="match status" value="1"/>
</dbReference>
<dbReference type="GO" id="GO:0016887">
    <property type="term" value="F:ATP hydrolysis activity"/>
    <property type="evidence" value="ECO:0007669"/>
    <property type="project" value="InterPro"/>
</dbReference>
<dbReference type="GO" id="GO:0005524">
    <property type="term" value="F:ATP binding"/>
    <property type="evidence" value="ECO:0007669"/>
    <property type="project" value="UniProtKB-KW"/>
</dbReference>
<dbReference type="Pfam" id="PF17867">
    <property type="entry name" value="AAA_lid_7"/>
    <property type="match status" value="3"/>
</dbReference>
<evidence type="ECO:0000256" key="7">
    <source>
        <dbReference type="ARBA" id="ARBA00023186"/>
    </source>
</evidence>
<gene>
    <name evidence="13" type="ORF">LY90DRAFT_672247</name>
</gene>
<dbReference type="STRING" id="1754190.A0A1Y2BZ64"/>
<dbReference type="PANTHER" id="PTHR48103:SF2">
    <property type="entry name" value="MIDASIN"/>
    <property type="match status" value="1"/>
</dbReference>
<dbReference type="GO" id="GO:0005730">
    <property type="term" value="C:nucleolus"/>
    <property type="evidence" value="ECO:0007669"/>
    <property type="project" value="UniProtKB-SubCell"/>
</dbReference>
<dbReference type="FunFam" id="3.40.50.300:FF:001384">
    <property type="entry name" value="Midasin"/>
    <property type="match status" value="1"/>
</dbReference>
<dbReference type="Proteomes" id="UP000193920">
    <property type="component" value="Unassembled WGS sequence"/>
</dbReference>
<feature type="domain" description="VWFA" evidence="12">
    <location>
        <begin position="5312"/>
        <end position="5504"/>
    </location>
</feature>
<dbReference type="Pfam" id="PF17865">
    <property type="entry name" value="AAA_lid_5"/>
    <property type="match status" value="1"/>
</dbReference>
<dbReference type="Pfam" id="PF21108">
    <property type="entry name" value="MDN1_4th"/>
    <property type="match status" value="1"/>
</dbReference>
<feature type="coiled-coil region" evidence="10">
    <location>
        <begin position="3545"/>
        <end position="3572"/>
    </location>
</feature>
<dbReference type="GO" id="GO:0000027">
    <property type="term" value="P:ribosomal large subunit assembly"/>
    <property type="evidence" value="ECO:0007669"/>
    <property type="project" value="InterPro"/>
</dbReference>
<feature type="compositionally biased region" description="Acidic residues" evidence="11">
    <location>
        <begin position="4849"/>
        <end position="4900"/>
    </location>
</feature>
<evidence type="ECO:0000256" key="10">
    <source>
        <dbReference type="SAM" id="Coils"/>
    </source>
</evidence>
<feature type="compositionally biased region" description="Acidic residues" evidence="11">
    <location>
        <begin position="4954"/>
        <end position="4966"/>
    </location>
</feature>
<dbReference type="GO" id="GO:0005654">
    <property type="term" value="C:nucleoplasm"/>
    <property type="evidence" value="ECO:0007669"/>
    <property type="project" value="UniProtKB-SubCell"/>
</dbReference>
<name>A0A1Y2BZ64_9FUNG</name>
<accession>A0A1Y2BZ64</accession>
<feature type="compositionally biased region" description="Low complexity" evidence="11">
    <location>
        <begin position="817"/>
        <end position="829"/>
    </location>
</feature>
<keyword evidence="10" id="KW-0175">Coiled coil</keyword>
<dbReference type="Gene3D" id="3.40.50.410">
    <property type="entry name" value="von Willebrand factor, type A domain"/>
    <property type="match status" value="1"/>
</dbReference>
<comment type="subcellular location">
    <subcellularLocation>
        <location evidence="1">Nucleus</location>
        <location evidence="1">Nucleolus</location>
    </subcellularLocation>
    <subcellularLocation>
        <location evidence="2">Nucleus</location>
        <location evidence="2">Nucleoplasm</location>
    </subcellularLocation>
</comment>
<dbReference type="InterPro" id="IPR011704">
    <property type="entry name" value="ATPase_dyneun-rel_AAA"/>
</dbReference>
<feature type="region of interest" description="Disordered" evidence="11">
    <location>
        <begin position="4579"/>
        <end position="5212"/>
    </location>
</feature>
<dbReference type="InterPro" id="IPR041190">
    <property type="entry name" value="Midasin_AAA_lid_5"/>
</dbReference>
<sequence>MESKSYSFQAEISKELQKLLNILENNERYIKQKNEIKQIIKIENIKDSDKSKLLDILSNLLLQSDLTFEILHLFRSIAIELVARWIIKIENEPYCLKNEQNERPPKEIDNNHPQQFNENEKYILAFSKILITLPQVKSFALYILGVIDVTKELTQLLKLAQTNLESSLDKIKIVLSSLYRITCQIPYYELKNLWDSSILYSFLEIQNKEIQIYTIFILSKYLNLSNVEQDKLIAKYIPPAKNSQEVLKMEPDLSKLIWLKDTELNTKEQAMMFINNKSSNNDNNDSNSTIHSFIIESHNLCKIITDICGVLLPNLSSLIPSKQNINLTESETLNTMEERLIITPTTKNNLHSIAFALSIGSPILLEGVSGSGKTCLVEEMARLTHHEDLITIHLGDQTDSKVLLGTYVCTNIPGQFRWQPGVLTTAVTEGRWILIEDINLAPLEVISVLIPLLQTRTLFIPSRGEKIKAADGFQIFATQTLQVSSNGILTKKSNDSISENLWTQVRVQHLSLDEIRQVITQKYPSLLRIIPAIVNTTDVIINHWKEIMLSSHIGNRLLSLRDIMKWAFRINQLVQMDHDTGSYTVDQDTIQKIFLEAADCFTAMIPQLEARMKILTIIGEKLNISPHSIEYLINNYNPELKEQAQTITIGRVNLPAHQYLKEKQLSTNKAASKSVFAHTVHSLRLLEKIAVSTYLKESVLLVGETGAGKTTIVQYLAELLGQKLVVVNLSQQSESSDLLGGFKPVDIHLLVSVIHAKFIQLFSDTFPAKSNKAFIDSVKKVIARKKWEKLILAYRNAIRMSKKLFKRRQEKEANKDSSSAVSSPSTSISEDNTRSSKKLKKSESQNDLEKAWEKFAKDVDEFELQYEQIKGNFLFSFIEGTLVKAIQQGYWILLDEINLASSETLESLSGLLQGAEGSIILTERGDTHPIKRHPNFRIFGCMNPATDVGKKDLPPGLRSRFTEFYVDSLDIYKEDLTLVVQRYLEKFVGSDQTVSQQVVEFYFEVKKASKKNLYDGANHRPHFSMRTLTRSLSYATQIAPVYGLKRSLYEGIVMTFLTQLDAKSSQFVDNLAKKYILTNMKTNEINTFLSQIPKCPSPYSTQYDLFQSFWLEKGEYESPEDEDYIRKYIITPSVANNMKNLARAIYSRKFPVLIQGPTSSGKTSMVEYIARRTHHRFVRINNHEHTDLQEYLGMYVSDSSGQLVFQEGVLVEALRKGYWIVLDELNLAPTDVLEALNRLLDDNRELLINETQEVVKPHPHFMLFATQNPSGLYGGRKVLSRAFKNRFLELNFDDFPENELEQILEQRCQIPPSYCKKLVIVYKELQQVRQKTRMFEGRHSFITLRDLFRWAERHAQGYQELAEHGFMILGERIRKESEKAVVKQIIEKTMRVKLIEEKIYDCESIPDFTNCLKTIANPSEPLVSSEAIEEFNKVVWNKAMKRLFTLVSKCIQHKEPVLLVGETGCGKTTVCQVLAAIRNQKLHIVNCHQHTETSDFLGDQRPHRDKERNMAMAKNEMIEFLVAQFSEECDAKALHAMEFMEVLKMFESKTKKSSFTEEAIVEQISKIKSDITKARTLFEWKDGPLITAMKEGDMFLLDEISLADDSVLERLNSVLEPKRQLVLAEKGGKNVEEITANENFLFLATMNPGGDYGKKELSPALRNRFTEIWVPQIVDDEDLLQIMNQNLKEEVIQPFGKQILGFVHWFANEVNKGRTIFSLRDILSWINFINLTYKIIGPEVAFIHGGSMVFLDGLGINPMLGVSVTGLDNGKFRRSCEKKLASFAKLNDQAATPTKDLSKVLEITNSDIISNDEIFGIYPFTIPKGKYPSKQVKFDFKAPTTLKNTMRVLRALQLKKPILLEGSPGVGKTSLISNLASVSGRKLVRINLSEQTDLMDLFGSDLPVEGGSSGEFSWRDGLFLKAMQEGDWVLLDELNLASQSVLEGLNACLDHRATVYIPELDKTFSCSPEFRVFGAQNPQQQGGGRKGLPKSFLNRFTQVYVDQLGMNDLLCISQSLYPDIDKALIEKMIKFNCRMHEDTMINYVFGRKGAPWEFNLRDVFRWIDLTRSCPFSRAFDPTEYIDMVYIQRMRTHEDREYVKKLYKDIFGEDYPQKPNPNINISSELVQIGHSTLPRQSHSRFDFQSNNYELLTTFLKPLESLMKCVELNWMAILTGATATGKTSMVRLLANITGNELFEFSMNSGVDTMELLGGFEQFDINRHISHLLERIKSFVASLIKLEILKDESSYTLGLLGEVSKAFHKIEVTELGDVVKSDAIGQFLKQLQELLERHQSIELIHEFEKIQSLYQNIVKLQSENVRGSFEWIDGILLQALENGNWLLIDNANYCNPSVLDRLNGLLEPNGVLFVNERGLVNGEVKTVRPHPNFRFFLTVDPKNGEISRAMRNRGVEIALIDALSVNDSISLTTSSTYSPSSSSSTDSDSDSSMNMVKLFNSLGIPGQDLPHLFSKLHSDIKSKSSFSNLNPYKLILCGKLFIERVQRGQDYTEAAKETINLLYLEQLNMTLDQISIHVPIYDDFTSILAPLSWPYFISGDFIKSSPSLAMVCYHGSYLYFVLKCLDMKKTELFKNVDPMQILDACFRYFILNSTLKDWTYRVEWLKYIYNLIQDNTLKRTVRDIISIITSIFGSSFMQLYVVSLANISRQLQIPNEILLLQSLSLENYNPYLFNQIKGEIERNSFEELTNSFIIFKNTPKALTILYQLSQKKIQAELVYKKAASIKINQLSIIQQSYGYSQGRILESQLSHPIIKYFYELFNILNDLISNFINENMVNGPIEVFEEIMNKYENLWDHIQNKELDYNLIYIILIKLLDLLEKIPIVMQSEPLDNMIENIKKELKVSLINSNTMYWKNSGILMLQSNDLFKVEESFRTLNEMINISSAKFNEWISHPYVYTDPEMRQSLAEGMATLYYLNKKNNQNESINELFNLMKELPGKLESKVKSNMKEIEDFKSSILNGVNDDIDQTLLDSEPLSLLVKQNEKLRGSDVWALMDYQSIWNEMNFIYQTIKIFDNVKNKKSIISYEADDYVKTIKSLNQFMIQLTSRPPLDSWQYIYLGWLVNANELENSRLSYNEKMIDGIINESILKWHERLWKNVFHTYIDTNQEGLVEKLLLDGSTYLYTSLQTYFVSTLIQNSINCSAYEYQNLIQKITSLEEYFKVEQQKFTRTDNELAQIIYTIKSVVVAYQSSFLEEDYHQILALFNSLFNLSNEDKMARNGIIQELLGLLSKSNDEIFQMLNSKYIASIMDRLKRTENTREMGQAWISTGLLLVMVIIPKFPVDPAAEVIVEKFLLEQLVKYYENEIYTQKKIEKINKGDSKSIVIQKLEDQLVKARAKLSELLLKVPLRPKKTMILSIFQDLEQLSKTLLNESQLLEIVRNLGSDESYLQRESLLQSNLFNFIERMKSNYPKYMDLLKPIFIAIYQIKYGLKLISGTVVREGNDQDINAIVGNLMNFGQCDLWLKSIPSSLSQLDQIKRSLKIKKSLEDDKIDLYIELLNTFIARLNHQVKISGITAPYYNQINLIYMELSRIITLIEEKEREKIKEEEELFKYKTKENDVMIDKNEEEEEFNELFPDYYEDFEDVTSTALDDGSKKPVTEPKESKKSLLSKSRLGRIEEIASKIVESQRYFMIQNYTEDVSEEYNAFVKSYDMASKIIKETSPFLSDEIDSTCYHGNLVMIHQTKRRINGDRQVKNYNFYKDENIIEVSKSIPILIEMENKLHELLQRWPGHSVLLQLSTICKRIALFPITSPVIKILTGLEILIQKCDEWEAYASKEVSIKAEMNKVIELIVEWRKYELKLWWDLLEIQDKEFAEKASKLWFYLYKLILEPINKCNELNVELKLEEYEEIYSGILNGVDQFIRNSSLGEFDSRLDMIYQFYLQITKYHQSNNMFITIANILWNIHEYYTQFKEGIDEFLKTSRKPIEKELKNYVRIAKWKDVNIYALKESAKRTHYQLNKFIKKYKEILNTSIYTKIVEAQTKYTSNQEPKVNTSLGSYRSARDYFESHNVKLVSSLEVSNDETRIAEVEKQIENKERLAQVPLILKKMKSINREFLRTGLYTKKANIIEELCETIVERLKEFKKQNETLSDDAKDEKAWKLQKSLRKKALADLFNQFKKMGLRLRDVKYFENQKKTDYIFKLNHTVDQTFKLIHASSAKTGLFKHIENMINQSNDRYYKFIAYISLLRSLAHEASPDLSALDVQRSLSSEEHMLYMILQQRTVLASLNEHYSKFLYIYHQIQDVYMLANETKTSPSDIILSSHIYIEYLEKQKLLIDEAYDYVQQISFIQSITKEDSQKVLVILEKIKKCKKNTDRFYHTLVSEAQQYQITNPLKNEKLQELFNRNCSTFEEFINDIKKYNLNSSSLLMQELMNTLEDINQKLKNDSIKLEDVLNVDPARLNDLVNKINRIIESVMISFQNVKGSLNEEDKKEGTEESVEEDEFEAIHLNDINKNLLNSKETLKIERIIAATEELFSLINGLSSNEKLLKEFVLQQIKNLFVIYDHYNIIVQQQLYEFTCYHRVFVKFSLINCKLFISLYKAGLSIPKIYSGEEETMEDNVAGTGIGEGQGNKNVSDEIENEDQIEGTKDEQTQQPQDNENKDKDDDNAIEMNEDFEGKLEDVERQPGDENDDEEEEEEEDGEEELEEQMGEIDEDQSNVIDEKMWNDEEDEKADENEKTEKDSEAKEGTSQEEMVAKNDDEPEQGKEDDQETKQDKNKDRKEEKNEANDEDDQKEEINNYDEDMFEENNNIDIKSMDNPLKKEEEEEEDDDMELPDDLNLDGGEEDDSKQKDMDVDEKENEDEDSMDVDEEVKENNDEIMEKDIPQDFQELPDDNLEGEEGEEEEKEGENEDDTREDDNEGSNEEEGEEEKEGMDEDEEFENNMAIKDEENENNEDNAKDENNEDENENENEATMDNTEVKKEQSENQYGVQDEFGNDNNEDNDLENINDNNASAQQEFGNDESNNDMANTTSSMQNMTLDERKKRQPREINPNRSLGDSLKEWKKRLKSIIEPEEEQDEEKKDAPVNEDHEKVNEDNTFEYLKEDDEAYDLQTLGTATEEQLEKQEKKAAIDEEKEEEENDEGAMANPEDEEENEKDEEMRDDTKKFNNEKNGFNKIAELHQRDSDNEEEGEEESSDNKKDVRTEKSNDRDNEAENDLENDKVTKTEEENREDEEEDEEYSDIDVDREPEKDYEELREELEKKMVEWRANKDDMDKAHQLWKDYELLTFDLSMELCEQLRLILEPTLATKLKGDYRNGKRLNMKKIIPYIASQFKKDKIWLRRTKPSKRQYQIMLSVDDSKSMSESHSVQLTFEALAMISKALTQLEAGELAVVRFGKTVNLVHPFESPFNDESGAQAIRQFTFEQQSTDIQQLMTSTLSILEEARERSSSHNETLWQLQIILSDGICENHEQIKSLVHTAMEKQIMVVFVVIDTKQQILGMNNVIKQPGKGFKLERYISTFPFDNYVILSDINQLPEILSETLRQYFMMVQHD</sequence>